<sequence>MKKLLHVIALFFSLMAFSQYTSIPDTNFEQALIDLGIDTDGTLNGLVLTSDVASIVSIDLDDKNISDLNGIESFSALETLRIRSNNLTQIDLSNNLALKSLYAGYNFFTSVDLSAHTSLMRLGLEGNPLTELLLSSAATQFYEFNVSDTQLTEIDLSGYPDLALVIISNNPVIERFTLKNGNNTGILIYQSSNTPLLSCIEVDDASYSTSNWTSVDANSTFSSDCHLDDTYVPDDNFEQALIDLGYDSVLDDYVTTANISGITSLNVTYRNISDLTGIEDFVSLQVLNCRSNQLTTLDVSNNTELTNLVCGANTITSLDLSANTSLTNLAAELCDLTSITLPLSIQLMNIDGNEFTELDFSGLPNLKYLLVKNNTYLSVLNVQNGNNTNFIGFESTSNPLLYCIVVDDPSYSTTNWTTVSAQVTFRTDCTVPVITLTGANPQEIELGAGYTELGATTSDGSNVVIDASEFVDAVGTYSIYYEATDAAGNEAEQMIRTVNVVDTTPPTIICAGETWFNLDEYGTYTVLIEQIDNGSNDLSGIQSITIDQDSFDCTYIGTPVTITLTVTDNNNLSETCTTTAHFVDNTLPVFDTNTLPDDMTVAYNNAENNGYILPDFTTSVVVTDNCTSSVVADQYPSPGQTLTSGLHTITLEIFDDSNNFDFYEFVINVDGTLSAATYIIDGLTVYPIPTHDRVNLDVVVDAVRVTNLTGQEVMQLTQTASIDLSEMPNGIYFAQINKDGKQEVVRLIKK</sequence>
<evidence type="ECO:0000259" key="5">
    <source>
        <dbReference type="Pfam" id="PF16403"/>
    </source>
</evidence>
<dbReference type="InterPro" id="IPR026444">
    <property type="entry name" value="Secre_tail"/>
</dbReference>
<dbReference type="PANTHER" id="PTHR47566:SF1">
    <property type="entry name" value="PROTEIN NUD1"/>
    <property type="match status" value="1"/>
</dbReference>
<dbReference type="PANTHER" id="PTHR47566">
    <property type="match status" value="1"/>
</dbReference>
<accession>A0ABX0IQL0</accession>
<evidence type="ECO:0000256" key="1">
    <source>
        <dbReference type="ARBA" id="ARBA00022614"/>
    </source>
</evidence>
<evidence type="ECO:0000313" key="8">
    <source>
        <dbReference type="Proteomes" id="UP000817854"/>
    </source>
</evidence>
<dbReference type="Pfam" id="PF18962">
    <property type="entry name" value="Por_Secre_tail"/>
    <property type="match status" value="1"/>
</dbReference>
<dbReference type="Gene3D" id="3.80.10.10">
    <property type="entry name" value="Ribonuclease Inhibitor"/>
    <property type="match status" value="2"/>
</dbReference>
<evidence type="ECO:0000256" key="2">
    <source>
        <dbReference type="ARBA" id="ARBA00022729"/>
    </source>
</evidence>
<dbReference type="Proteomes" id="UP000817854">
    <property type="component" value="Unassembled WGS sequence"/>
</dbReference>
<dbReference type="InterPro" id="IPR032179">
    <property type="entry name" value="Cry22Aa_Ig-like"/>
</dbReference>
<dbReference type="NCBIfam" id="TIGR04183">
    <property type="entry name" value="Por_Secre_tail"/>
    <property type="match status" value="1"/>
</dbReference>
<dbReference type="RefSeq" id="WP_140961081.1">
    <property type="nucleotide sequence ID" value="NZ_VEVQ02000003.1"/>
</dbReference>
<feature type="domain" description="Secretion system C-terminal sorting" evidence="6">
    <location>
        <begin position="685"/>
        <end position="747"/>
    </location>
</feature>
<keyword evidence="1" id="KW-0433">Leucine-rich repeat</keyword>
<evidence type="ECO:0000256" key="4">
    <source>
        <dbReference type="SAM" id="SignalP"/>
    </source>
</evidence>
<keyword evidence="2 4" id="KW-0732">Signal</keyword>
<gene>
    <name evidence="7" type="ORF">FIA58_005770</name>
</gene>
<dbReference type="SUPFAM" id="SSF52058">
    <property type="entry name" value="L domain-like"/>
    <property type="match status" value="1"/>
</dbReference>
<dbReference type="Gene3D" id="2.60.40.10">
    <property type="entry name" value="Immunoglobulins"/>
    <property type="match status" value="1"/>
</dbReference>
<feature type="signal peptide" evidence="4">
    <location>
        <begin position="1"/>
        <end position="18"/>
    </location>
</feature>
<protein>
    <submittedName>
        <fullName evidence="7">T9SS type A sorting domain-containing protein</fullName>
    </submittedName>
</protein>
<proteinExistence type="predicted"/>
<name>A0ABX0IQL0_9FLAO</name>
<dbReference type="InterPro" id="IPR032675">
    <property type="entry name" value="LRR_dom_sf"/>
</dbReference>
<dbReference type="InterPro" id="IPR013783">
    <property type="entry name" value="Ig-like_fold"/>
</dbReference>
<reference evidence="7" key="1">
    <citation type="submission" date="2019-05" db="EMBL/GenBank/DDBJ databases">
        <authorList>
            <person name="Lianzixin W."/>
        </authorList>
    </citation>
    <scope>NUCLEOTIDE SEQUENCE</scope>
    <source>
        <strain evidence="7">EC11</strain>
    </source>
</reference>
<feature type="chain" id="PRO_5046246054" evidence="4">
    <location>
        <begin position="19"/>
        <end position="750"/>
    </location>
</feature>
<comment type="caution">
    <text evidence="7">The sequence shown here is derived from an EMBL/GenBank/DDBJ whole genome shotgun (WGS) entry which is preliminary data.</text>
</comment>
<evidence type="ECO:0000256" key="3">
    <source>
        <dbReference type="ARBA" id="ARBA00022737"/>
    </source>
</evidence>
<feature type="domain" description="Pesticidal crystal protein Cry22Aa Ig-like" evidence="5">
    <location>
        <begin position="434"/>
        <end position="500"/>
    </location>
</feature>
<dbReference type="InterPro" id="IPR052574">
    <property type="entry name" value="CDIRP"/>
</dbReference>
<dbReference type="EMBL" id="VEVQ02000003">
    <property type="protein sequence ID" value="NHN25182.1"/>
    <property type="molecule type" value="Genomic_DNA"/>
</dbReference>
<reference evidence="7" key="2">
    <citation type="submission" date="2020-02" db="EMBL/GenBank/DDBJ databases">
        <title>Flavobacterium profundi sp. nov., isolated from a deep-sea seamount.</title>
        <authorList>
            <person name="Zhang D.-C."/>
        </authorList>
    </citation>
    <scope>NUCLEOTIDE SEQUENCE</scope>
    <source>
        <strain evidence="7">EC11</strain>
    </source>
</reference>
<organism evidence="7 8">
    <name type="scientific">Flavobacterium jejuense</name>
    <dbReference type="NCBI Taxonomy" id="1544455"/>
    <lineage>
        <taxon>Bacteria</taxon>
        <taxon>Pseudomonadati</taxon>
        <taxon>Bacteroidota</taxon>
        <taxon>Flavobacteriia</taxon>
        <taxon>Flavobacteriales</taxon>
        <taxon>Flavobacteriaceae</taxon>
        <taxon>Flavobacterium</taxon>
    </lineage>
</organism>
<keyword evidence="3" id="KW-0677">Repeat</keyword>
<keyword evidence="8" id="KW-1185">Reference proteome</keyword>
<evidence type="ECO:0000259" key="6">
    <source>
        <dbReference type="Pfam" id="PF18962"/>
    </source>
</evidence>
<evidence type="ECO:0000313" key="7">
    <source>
        <dbReference type="EMBL" id="NHN25182.1"/>
    </source>
</evidence>
<dbReference type="Pfam" id="PF16403">
    <property type="entry name" value="Bact_surface_Ig-like"/>
    <property type="match status" value="1"/>
</dbReference>